<dbReference type="InterPro" id="IPR000182">
    <property type="entry name" value="GNAT_dom"/>
</dbReference>
<dbReference type="InterPro" id="IPR039143">
    <property type="entry name" value="GNPNAT1-like"/>
</dbReference>
<evidence type="ECO:0000256" key="4">
    <source>
        <dbReference type="RuleBase" id="RU365086"/>
    </source>
</evidence>
<dbReference type="InterPro" id="IPR016181">
    <property type="entry name" value="Acyl_CoA_acyltransferase"/>
</dbReference>
<reference evidence="6" key="1">
    <citation type="submission" date="2021-01" db="UniProtKB">
        <authorList>
            <consortium name="EnsemblMetazoa"/>
        </authorList>
    </citation>
    <scope>IDENTIFICATION</scope>
</reference>
<keyword evidence="7" id="KW-1185">Reference proteome</keyword>
<evidence type="ECO:0000256" key="2">
    <source>
        <dbReference type="ARBA" id="ARBA00006048"/>
    </source>
</evidence>
<dbReference type="SUPFAM" id="SSF55729">
    <property type="entry name" value="Acyl-CoA N-acyltransferases (Nat)"/>
    <property type="match status" value="1"/>
</dbReference>
<name>A0A7M5WVX9_9CNID</name>
<dbReference type="PANTHER" id="PTHR13355">
    <property type="entry name" value="GLUCOSAMINE 6-PHOSPHATE N-ACETYLTRANSFERASE"/>
    <property type="match status" value="1"/>
</dbReference>
<dbReference type="EnsemblMetazoa" id="CLYHEMT013970.2">
    <property type="protein sequence ID" value="CLYHEMP013970.2"/>
    <property type="gene ID" value="CLYHEMG013970"/>
</dbReference>
<comment type="pathway">
    <text evidence="1 4">Nucleotide-sugar biosynthesis; UDP-N-acetyl-alpha-D-glucosamine biosynthesis; N-acetyl-alpha-D-glucosamine 1-phosphate from alpha-D-glucosamine 6-phosphate (route I): step 1/2.</text>
</comment>
<dbReference type="GO" id="GO:0004343">
    <property type="term" value="F:glucosamine 6-phosphate N-acetyltransferase activity"/>
    <property type="evidence" value="ECO:0007669"/>
    <property type="project" value="UniProtKB-UniRule"/>
</dbReference>
<dbReference type="Pfam" id="PF00583">
    <property type="entry name" value="Acetyltransf_1"/>
    <property type="match status" value="1"/>
</dbReference>
<dbReference type="OrthoDB" id="10251209at2759"/>
<keyword evidence="4" id="KW-0808">Transferase</keyword>
<sequence length="196" mass="22636">MKAFDQETFENILSSKGVKIADYVQKRDAEDEDLILRPLEVNDHTKGYLELIFDDVETADNNERERVFEEYLSLQDTCPGTYYTIVVEDLNRNKIIASGTLIVEQKFIHEIALRGRIENMIVDQEHRRRKIGSVVLGLLTFLAEKLGCYKTTLNCTDDVALFCEKMKYMHEAGQNFMLCHVTPTVINPDHENTSRL</sequence>
<evidence type="ECO:0000313" key="6">
    <source>
        <dbReference type="EnsemblMetazoa" id="CLYHEMP013970.2"/>
    </source>
</evidence>
<organism evidence="6 7">
    <name type="scientific">Clytia hemisphaerica</name>
    <dbReference type="NCBI Taxonomy" id="252671"/>
    <lineage>
        <taxon>Eukaryota</taxon>
        <taxon>Metazoa</taxon>
        <taxon>Cnidaria</taxon>
        <taxon>Hydrozoa</taxon>
        <taxon>Hydroidolina</taxon>
        <taxon>Leptothecata</taxon>
        <taxon>Obeliida</taxon>
        <taxon>Clytiidae</taxon>
        <taxon>Clytia</taxon>
    </lineage>
</organism>
<dbReference type="UniPathway" id="UPA00113">
    <property type="reaction ID" value="UER00529"/>
</dbReference>
<comment type="similarity">
    <text evidence="2 4">Belongs to the acetyltransferase family. GNA1 subfamily.</text>
</comment>
<dbReference type="GeneID" id="136819062"/>
<accession>A0A7M5WVX9</accession>
<proteinExistence type="inferred from homology"/>
<dbReference type="EC" id="2.3.1.4" evidence="4"/>
<dbReference type="PANTHER" id="PTHR13355:SF11">
    <property type="entry name" value="GLUCOSAMINE 6-PHOSPHATE N-ACETYLTRANSFERASE"/>
    <property type="match status" value="1"/>
</dbReference>
<keyword evidence="4" id="KW-0012">Acyltransferase</keyword>
<comment type="catalytic activity">
    <reaction evidence="3 4">
        <text>D-glucosamine 6-phosphate + acetyl-CoA = N-acetyl-D-glucosamine 6-phosphate + CoA + H(+)</text>
        <dbReference type="Rhea" id="RHEA:10292"/>
        <dbReference type="ChEBI" id="CHEBI:15378"/>
        <dbReference type="ChEBI" id="CHEBI:57287"/>
        <dbReference type="ChEBI" id="CHEBI:57288"/>
        <dbReference type="ChEBI" id="CHEBI:57513"/>
        <dbReference type="ChEBI" id="CHEBI:58725"/>
        <dbReference type="EC" id="2.3.1.4"/>
    </reaction>
</comment>
<dbReference type="AlphaFoldDB" id="A0A7M5WVX9"/>
<feature type="domain" description="N-acetyltransferase" evidence="5">
    <location>
        <begin position="63"/>
        <end position="158"/>
    </location>
</feature>
<dbReference type="Proteomes" id="UP000594262">
    <property type="component" value="Unplaced"/>
</dbReference>
<evidence type="ECO:0000259" key="5">
    <source>
        <dbReference type="Pfam" id="PF00583"/>
    </source>
</evidence>
<dbReference type="GO" id="GO:0006048">
    <property type="term" value="P:UDP-N-acetylglucosamine biosynthetic process"/>
    <property type="evidence" value="ECO:0007669"/>
    <property type="project" value="UniProtKB-UniRule"/>
</dbReference>
<evidence type="ECO:0000256" key="1">
    <source>
        <dbReference type="ARBA" id="ARBA00004832"/>
    </source>
</evidence>
<dbReference type="CDD" id="cd04301">
    <property type="entry name" value="NAT_SF"/>
    <property type="match status" value="1"/>
</dbReference>
<evidence type="ECO:0000313" key="7">
    <source>
        <dbReference type="Proteomes" id="UP000594262"/>
    </source>
</evidence>
<evidence type="ECO:0000256" key="3">
    <source>
        <dbReference type="ARBA" id="ARBA00048964"/>
    </source>
</evidence>
<protein>
    <recommendedName>
        <fullName evidence="4">Glucosamine 6-phosphate N-acetyltransferase</fullName>
        <ecNumber evidence="4">2.3.1.4</ecNumber>
    </recommendedName>
</protein>
<dbReference type="Gene3D" id="3.40.630.30">
    <property type="match status" value="1"/>
</dbReference>
<dbReference type="RefSeq" id="XP_066931331.1">
    <property type="nucleotide sequence ID" value="XM_067075230.1"/>
</dbReference>